<name>A0A830FRJ7_HALAR</name>
<reference evidence="2 4" key="3">
    <citation type="submission" date="2022-06" db="EMBL/GenBank/DDBJ databases">
        <title>Haloarcula sp. a new haloarchaeum isolate from saline soil.</title>
        <authorList>
            <person name="Strakova D."/>
            <person name="Galisteo C."/>
            <person name="Sanchez-Porro C."/>
            <person name="Ventosa A."/>
        </authorList>
    </citation>
    <scope>NUCLEOTIDE SEQUENCE [LARGE SCALE GENOMIC DNA]</scope>
    <source>
        <strain evidence="2 4">JCM 15760</strain>
    </source>
</reference>
<dbReference type="NCBIfam" id="TIGR04498">
    <property type="entry name" value="AbiV_defense"/>
    <property type="match status" value="1"/>
</dbReference>
<dbReference type="EMBL" id="BMON01000004">
    <property type="protein sequence ID" value="GGM50140.1"/>
    <property type="molecule type" value="Genomic_DNA"/>
</dbReference>
<evidence type="ECO:0000313" key="1">
    <source>
        <dbReference type="EMBL" id="GGM50140.1"/>
    </source>
</evidence>
<sequence>MSEVEITADVIELIDEAREETLHHAREQVRTAITLFSSGAYEPACFLAMTAIEEAGKVGLLQFIRGNQFWGTPSRINTDELRSILSDHQGKALRSAASALCVNNRARRIYGTHPNSDLELKDGLLLLARAGNEWMRIRGHCVYTDLDLHSKSLKTPSREIDSNYAYYFICMAGETVAEEGTRIWLYHREPRSGGKHPILESN</sequence>
<keyword evidence="4" id="KW-1185">Reference proteome</keyword>
<proteinExistence type="predicted"/>
<accession>A0A830FRJ7</accession>
<dbReference type="InterPro" id="IPR030987">
    <property type="entry name" value="AbiV"/>
</dbReference>
<reference evidence="1" key="2">
    <citation type="submission" date="2020-09" db="EMBL/GenBank/DDBJ databases">
        <authorList>
            <person name="Sun Q."/>
            <person name="Ohkuma M."/>
        </authorList>
    </citation>
    <scope>NUCLEOTIDE SEQUENCE</scope>
    <source>
        <strain evidence="1">JCM 15759</strain>
    </source>
</reference>
<dbReference type="RefSeq" id="WP_080505411.1">
    <property type="nucleotide sequence ID" value="NZ_BAABDY010000005.1"/>
</dbReference>
<organism evidence="1 3">
    <name type="scientific">Haloarcula argentinensis</name>
    <dbReference type="NCBI Taxonomy" id="43776"/>
    <lineage>
        <taxon>Archaea</taxon>
        <taxon>Methanobacteriati</taxon>
        <taxon>Methanobacteriota</taxon>
        <taxon>Stenosarchaea group</taxon>
        <taxon>Halobacteria</taxon>
        <taxon>Halobacteriales</taxon>
        <taxon>Haloarculaceae</taxon>
        <taxon>Haloarcula</taxon>
    </lineage>
</organism>
<dbReference type="Proteomes" id="UP001248536">
    <property type="component" value="Unassembled WGS sequence"/>
</dbReference>
<protein>
    <submittedName>
        <fullName evidence="2">AbiV family abortive infection protein</fullName>
    </submittedName>
</protein>
<evidence type="ECO:0000313" key="3">
    <source>
        <dbReference type="Proteomes" id="UP000656367"/>
    </source>
</evidence>
<dbReference type="AlphaFoldDB" id="A0A830FRJ7"/>
<dbReference type="Pfam" id="PF18728">
    <property type="entry name" value="HEPN_AbiV"/>
    <property type="match status" value="1"/>
</dbReference>
<evidence type="ECO:0000313" key="4">
    <source>
        <dbReference type="Proteomes" id="UP001248536"/>
    </source>
</evidence>
<reference evidence="1" key="1">
    <citation type="journal article" date="2014" name="Int. J. Syst. Evol. Microbiol.">
        <title>Complete genome sequence of Corynebacterium casei LMG S-19264T (=DSM 44701T), isolated from a smear-ripened cheese.</title>
        <authorList>
            <consortium name="US DOE Joint Genome Institute (JGI-PGF)"/>
            <person name="Walter F."/>
            <person name="Albersmeier A."/>
            <person name="Kalinowski J."/>
            <person name="Ruckert C."/>
        </authorList>
    </citation>
    <scope>NUCLEOTIDE SEQUENCE</scope>
    <source>
        <strain evidence="1">JCM 15759</strain>
    </source>
</reference>
<dbReference type="Proteomes" id="UP000656367">
    <property type="component" value="Unassembled WGS sequence"/>
</dbReference>
<evidence type="ECO:0000313" key="2">
    <source>
        <dbReference type="EMBL" id="MDS0255827.1"/>
    </source>
</evidence>
<dbReference type="EMBL" id="JAMQCP010000005">
    <property type="protein sequence ID" value="MDS0255827.1"/>
    <property type="molecule type" value="Genomic_DNA"/>
</dbReference>
<gene>
    <name evidence="1" type="ORF">GCM10009006_34160</name>
    <name evidence="2" type="ORF">NC662_19160</name>
</gene>
<comment type="caution">
    <text evidence="1">The sequence shown here is derived from an EMBL/GenBank/DDBJ whole genome shotgun (WGS) entry which is preliminary data.</text>
</comment>